<dbReference type="InterPro" id="IPR000055">
    <property type="entry name" value="Restrct_endonuc_typeI_TRD"/>
</dbReference>
<dbReference type="SUPFAM" id="SSF116734">
    <property type="entry name" value="DNA methylase specificity domain"/>
    <property type="match status" value="2"/>
</dbReference>
<keyword evidence="7" id="KW-1185">Reference proteome</keyword>
<dbReference type="PANTHER" id="PTHR43140">
    <property type="entry name" value="TYPE-1 RESTRICTION ENZYME ECOKI SPECIFICITY PROTEIN"/>
    <property type="match status" value="1"/>
</dbReference>
<dbReference type="Pfam" id="PF01420">
    <property type="entry name" value="Methylase_S"/>
    <property type="match status" value="2"/>
</dbReference>
<evidence type="ECO:0000256" key="3">
    <source>
        <dbReference type="ARBA" id="ARBA00023125"/>
    </source>
</evidence>
<protein>
    <submittedName>
        <fullName evidence="6">Restriction endonuclease subunit S</fullName>
        <ecNumber evidence="6">3.1.21.-</ecNumber>
    </submittedName>
</protein>
<sequence>MSERLLPEGWVETTLGQVVEYGKAEKSTREQVDDDTWVLELEDIEKSSSRMIQRLSFRERHFKSTKNRFKKGDVLYGKLRPYLDKVVIADRDGVCTTEIVPLDARPHLDNRYLFHWLKSPGFLLYVNEVGYGVNMPRLGTKDGKVAPLLVAPREEQKAIADKLDELLAQVNNLKARLDAIPAILKRFRQSVLAAAVSGRLTIGEEEEVKGYKFQSIGSFASEIRYGTSKKCSSESGGTPVLRIPNVGDGVVNLNGLKYANFDDKELSKLALKPGDLLLIRSNGSLDLVGKVAVVSEKEASCVFAGYLIRLRLDLRLVDAGFVAFCLRSPMIRNVLESKARSTSGVNNINGKELAGLEVPLPTLDEQKEIVRHVDQLFAFADQVEKQVENAQARVNKLTQSILAKAFRGELTADWRAENPELISGEHSAEALLARIKAEKAAISPKRRSRKGKVSA</sequence>
<dbReference type="InterPro" id="IPR044946">
    <property type="entry name" value="Restrct_endonuc_typeI_TRD_sf"/>
</dbReference>
<dbReference type="GO" id="GO:0016787">
    <property type="term" value="F:hydrolase activity"/>
    <property type="evidence" value="ECO:0007669"/>
    <property type="project" value="UniProtKB-KW"/>
</dbReference>
<keyword evidence="6" id="KW-0378">Hydrolase</keyword>
<dbReference type="PANTHER" id="PTHR43140:SF1">
    <property type="entry name" value="TYPE I RESTRICTION ENZYME ECOKI SPECIFICITY SUBUNIT"/>
    <property type="match status" value="1"/>
</dbReference>
<evidence type="ECO:0000259" key="5">
    <source>
        <dbReference type="Pfam" id="PF01420"/>
    </source>
</evidence>
<dbReference type="EMBL" id="JARWAK010000009">
    <property type="protein sequence ID" value="MDR5867459.1"/>
    <property type="molecule type" value="Genomic_DNA"/>
</dbReference>
<feature type="domain" description="Type I restriction modification DNA specificity" evidence="5">
    <location>
        <begin position="228"/>
        <end position="389"/>
    </location>
</feature>
<evidence type="ECO:0000256" key="1">
    <source>
        <dbReference type="ARBA" id="ARBA00010923"/>
    </source>
</evidence>
<evidence type="ECO:0000256" key="2">
    <source>
        <dbReference type="ARBA" id="ARBA00022747"/>
    </source>
</evidence>
<dbReference type="RefSeq" id="WP_309653050.1">
    <property type="nucleotide sequence ID" value="NZ_JARWAK010000009.1"/>
</dbReference>
<feature type="domain" description="Type I restriction modification DNA specificity" evidence="5">
    <location>
        <begin position="7"/>
        <end position="180"/>
    </location>
</feature>
<dbReference type="EC" id="3.1.21.-" evidence="6"/>
<evidence type="ECO:0000313" key="7">
    <source>
        <dbReference type="Proteomes" id="UP001264519"/>
    </source>
</evidence>
<accession>A0ABU1G3J6</accession>
<dbReference type="GO" id="GO:0004519">
    <property type="term" value="F:endonuclease activity"/>
    <property type="evidence" value="ECO:0007669"/>
    <property type="project" value="UniProtKB-KW"/>
</dbReference>
<name>A0ABU1G3J6_9GAMM</name>
<organism evidence="6 7">
    <name type="scientific">Halomonas koreensis</name>
    <dbReference type="NCBI Taxonomy" id="245385"/>
    <lineage>
        <taxon>Bacteria</taxon>
        <taxon>Pseudomonadati</taxon>
        <taxon>Pseudomonadota</taxon>
        <taxon>Gammaproteobacteria</taxon>
        <taxon>Oceanospirillales</taxon>
        <taxon>Halomonadaceae</taxon>
        <taxon>Halomonas</taxon>
    </lineage>
</organism>
<gene>
    <name evidence="6" type="ORF">QC818_11725</name>
</gene>
<keyword evidence="6" id="KW-0255">Endonuclease</keyword>
<feature type="coiled-coil region" evidence="4">
    <location>
        <begin position="373"/>
        <end position="400"/>
    </location>
</feature>
<keyword evidence="3" id="KW-0238">DNA-binding</keyword>
<proteinExistence type="inferred from homology"/>
<dbReference type="Gene3D" id="3.90.220.20">
    <property type="entry name" value="DNA methylase specificity domains"/>
    <property type="match status" value="2"/>
</dbReference>
<dbReference type="CDD" id="cd17517">
    <property type="entry name" value="RMtype1_S_EcoKI_StySPI-TRD2-CR2_like"/>
    <property type="match status" value="1"/>
</dbReference>
<dbReference type="InterPro" id="IPR051212">
    <property type="entry name" value="Type-I_RE_S_subunit"/>
</dbReference>
<keyword evidence="6" id="KW-0540">Nuclease</keyword>
<reference evidence="6 7" key="1">
    <citation type="submission" date="2023-04" db="EMBL/GenBank/DDBJ databases">
        <title>A long-awaited taxogenomic arrangement of the family Halomonadaceae.</title>
        <authorList>
            <person name="De La Haba R."/>
            <person name="Chuvochina M."/>
            <person name="Wittouck S."/>
            <person name="Arahal D.R."/>
            <person name="Sanchez-Porro C."/>
            <person name="Hugenholtz P."/>
            <person name="Ventosa A."/>
        </authorList>
    </citation>
    <scope>NUCLEOTIDE SEQUENCE [LARGE SCALE GENOMIC DNA]</scope>
    <source>
        <strain evidence="6 7">DSM 23530</strain>
    </source>
</reference>
<dbReference type="Proteomes" id="UP001264519">
    <property type="component" value="Unassembled WGS sequence"/>
</dbReference>
<comment type="caution">
    <text evidence="6">The sequence shown here is derived from an EMBL/GenBank/DDBJ whole genome shotgun (WGS) entry which is preliminary data.</text>
</comment>
<evidence type="ECO:0000256" key="4">
    <source>
        <dbReference type="SAM" id="Coils"/>
    </source>
</evidence>
<keyword evidence="4" id="KW-0175">Coiled coil</keyword>
<comment type="similarity">
    <text evidence="1">Belongs to the type-I restriction system S methylase family.</text>
</comment>
<evidence type="ECO:0000313" key="6">
    <source>
        <dbReference type="EMBL" id="MDR5867459.1"/>
    </source>
</evidence>
<keyword evidence="2" id="KW-0680">Restriction system</keyword>